<keyword evidence="4" id="KW-1185">Reference proteome</keyword>
<proteinExistence type="predicted"/>
<gene>
    <name evidence="3" type="ORF">SM757_03300</name>
</gene>
<keyword evidence="1" id="KW-1133">Transmembrane helix</keyword>
<protein>
    <submittedName>
        <fullName evidence="3">PEP-CTERM sorting domain-containing protein</fullName>
    </submittedName>
</protein>
<dbReference type="RefSeq" id="WP_322464344.1">
    <property type="nucleotide sequence ID" value="NZ_JAXOJX010000002.1"/>
</dbReference>
<evidence type="ECO:0000256" key="2">
    <source>
        <dbReference type="SAM" id="SignalP"/>
    </source>
</evidence>
<sequence length="187" mass="19902">MKSRAIALVAAAVFLPSAHAIDAVWDLHDPSETLVRNIGKNISFVDDARYILTPAQSGNTGVQATFTLNKGTIGNLKVDFYGDYYGPDKYLGSFTGDATKGPMTFSFEHIDGRKKYYYLITGTTGALGAGYTLTSNLVPASALSSPAAAVPEPATYAMFAAGAVLLPLARRLRRRKDDADASAERSA</sequence>
<feature type="signal peptide" evidence="2">
    <location>
        <begin position="1"/>
        <end position="20"/>
    </location>
</feature>
<evidence type="ECO:0000256" key="1">
    <source>
        <dbReference type="SAM" id="Phobius"/>
    </source>
</evidence>
<dbReference type="EMBL" id="JAXOJX010000002">
    <property type="protein sequence ID" value="MDZ5455592.1"/>
    <property type="molecule type" value="Genomic_DNA"/>
</dbReference>
<evidence type="ECO:0000313" key="4">
    <source>
        <dbReference type="Proteomes" id="UP001293718"/>
    </source>
</evidence>
<feature type="chain" id="PRO_5046236779" evidence="2">
    <location>
        <begin position="21"/>
        <end position="187"/>
    </location>
</feature>
<evidence type="ECO:0000313" key="3">
    <source>
        <dbReference type="EMBL" id="MDZ5455592.1"/>
    </source>
</evidence>
<feature type="transmembrane region" description="Helical" evidence="1">
    <location>
        <begin position="153"/>
        <end position="169"/>
    </location>
</feature>
<dbReference type="NCBIfam" id="TIGR02595">
    <property type="entry name" value="PEP_CTERM"/>
    <property type="match status" value="1"/>
</dbReference>
<dbReference type="Proteomes" id="UP001293718">
    <property type="component" value="Unassembled WGS sequence"/>
</dbReference>
<dbReference type="InterPro" id="IPR013424">
    <property type="entry name" value="Ice-binding_C"/>
</dbReference>
<name>A0ABU5I912_9BURK</name>
<keyword evidence="2" id="KW-0732">Signal</keyword>
<comment type="caution">
    <text evidence="3">The sequence shown here is derived from an EMBL/GenBank/DDBJ whole genome shotgun (WGS) entry which is preliminary data.</text>
</comment>
<keyword evidence="1" id="KW-0812">Transmembrane</keyword>
<reference evidence="3 4" key="1">
    <citation type="submission" date="2023-11" db="EMBL/GenBank/DDBJ databases">
        <title>Draft genome of Azohydromonas lata strain H1 (DSM1123), a polyhydroxyalkanoate producer.</title>
        <authorList>
            <person name="Traversa D."/>
            <person name="D'Addabbo P."/>
            <person name="Pazzani C."/>
            <person name="Manzari C."/>
            <person name="Chiara M."/>
            <person name="Scrascia M."/>
        </authorList>
    </citation>
    <scope>NUCLEOTIDE SEQUENCE [LARGE SCALE GENOMIC DNA]</scope>
    <source>
        <strain evidence="3 4">H1</strain>
    </source>
</reference>
<organism evidence="3 4">
    <name type="scientific">Azohydromonas lata</name>
    <dbReference type="NCBI Taxonomy" id="45677"/>
    <lineage>
        <taxon>Bacteria</taxon>
        <taxon>Pseudomonadati</taxon>
        <taxon>Pseudomonadota</taxon>
        <taxon>Betaproteobacteria</taxon>
        <taxon>Burkholderiales</taxon>
        <taxon>Sphaerotilaceae</taxon>
        <taxon>Azohydromonas</taxon>
    </lineage>
</organism>
<keyword evidence="1" id="KW-0472">Membrane</keyword>
<accession>A0ABU5I912</accession>